<feature type="compositionally biased region" description="Basic and acidic residues" evidence="2">
    <location>
        <begin position="154"/>
        <end position="177"/>
    </location>
</feature>
<feature type="compositionally biased region" description="Basic and acidic residues" evidence="2">
    <location>
        <begin position="215"/>
        <end position="232"/>
    </location>
</feature>
<dbReference type="GO" id="GO:0005634">
    <property type="term" value="C:nucleus"/>
    <property type="evidence" value="ECO:0007669"/>
    <property type="project" value="UniProtKB-SubCell"/>
</dbReference>
<evidence type="ECO:0000313" key="4">
    <source>
        <dbReference type="EMBL" id="KAG8377937.1"/>
    </source>
</evidence>
<feature type="region of interest" description="Disordered" evidence="2">
    <location>
        <begin position="934"/>
        <end position="974"/>
    </location>
</feature>
<dbReference type="Gene3D" id="1.20.930.10">
    <property type="entry name" value="Conserved domain common to transcription factors TFIIS, elongin A, CRSP70"/>
    <property type="match status" value="1"/>
</dbReference>
<dbReference type="SUPFAM" id="SSF47676">
    <property type="entry name" value="Conserved domain common to transcription factors TFIIS, elongin A, CRSP70"/>
    <property type="match status" value="1"/>
</dbReference>
<evidence type="ECO:0000259" key="3">
    <source>
        <dbReference type="PROSITE" id="PS51319"/>
    </source>
</evidence>
<feature type="region of interest" description="Disordered" evidence="2">
    <location>
        <begin position="721"/>
        <end position="745"/>
    </location>
</feature>
<dbReference type="PROSITE" id="PS51319">
    <property type="entry name" value="TFIIS_N"/>
    <property type="match status" value="1"/>
</dbReference>
<dbReference type="PANTHER" id="PTHR47292">
    <property type="entry name" value="TRANSCRIPTION ELONGATION FACTOR (TFIIS) FAMILY PROTEIN-RELATED"/>
    <property type="match status" value="1"/>
</dbReference>
<protein>
    <recommendedName>
        <fullName evidence="3">TFIIS N-terminal domain-containing protein</fullName>
    </recommendedName>
</protein>
<proteinExistence type="predicted"/>
<feature type="region of interest" description="Disordered" evidence="2">
    <location>
        <begin position="631"/>
        <end position="659"/>
    </location>
</feature>
<dbReference type="EMBL" id="WHWC01000008">
    <property type="protein sequence ID" value="KAG8377937.1"/>
    <property type="molecule type" value="Genomic_DNA"/>
</dbReference>
<evidence type="ECO:0000256" key="1">
    <source>
        <dbReference type="PROSITE-ProRule" id="PRU00649"/>
    </source>
</evidence>
<comment type="caution">
    <text evidence="4">The sequence shown here is derived from an EMBL/GenBank/DDBJ whole genome shotgun (WGS) entry which is preliminary data.</text>
</comment>
<reference evidence="4" key="1">
    <citation type="submission" date="2019-10" db="EMBL/GenBank/DDBJ databases">
        <authorList>
            <person name="Zhang R."/>
            <person name="Pan Y."/>
            <person name="Wang J."/>
            <person name="Ma R."/>
            <person name="Yu S."/>
        </authorList>
    </citation>
    <scope>NUCLEOTIDE SEQUENCE</scope>
    <source>
        <strain evidence="4">LA-IB0</strain>
        <tissue evidence="4">Leaf</tissue>
    </source>
</reference>
<feature type="compositionally biased region" description="Basic and acidic residues" evidence="2">
    <location>
        <begin position="293"/>
        <end position="311"/>
    </location>
</feature>
<comment type="subcellular location">
    <subcellularLocation>
        <location evidence="1">Nucleus</location>
    </subcellularLocation>
</comment>
<keyword evidence="1" id="KW-0539">Nucleus</keyword>
<dbReference type="Pfam" id="PF08711">
    <property type="entry name" value="Med26"/>
    <property type="match status" value="1"/>
</dbReference>
<feature type="compositionally biased region" description="Basic and acidic residues" evidence="2">
    <location>
        <begin position="184"/>
        <end position="197"/>
    </location>
</feature>
<feature type="region of interest" description="Disordered" evidence="2">
    <location>
        <begin position="154"/>
        <end position="323"/>
    </location>
</feature>
<dbReference type="InterPro" id="IPR035441">
    <property type="entry name" value="TFIIS/LEDGF_dom_sf"/>
</dbReference>
<feature type="compositionally biased region" description="Polar residues" evidence="2">
    <location>
        <begin position="530"/>
        <end position="549"/>
    </location>
</feature>
<feature type="compositionally biased region" description="Polar residues" evidence="2">
    <location>
        <begin position="281"/>
        <end position="292"/>
    </location>
</feature>
<dbReference type="AlphaFoldDB" id="A0AAV6XBA6"/>
<feature type="compositionally biased region" description="Polar residues" evidence="2">
    <location>
        <begin position="252"/>
        <end position="272"/>
    </location>
</feature>
<dbReference type="Proteomes" id="UP000826271">
    <property type="component" value="Unassembled WGS sequence"/>
</dbReference>
<gene>
    <name evidence="4" type="ORF">BUALT_Bualt08G0085800</name>
</gene>
<dbReference type="PANTHER" id="PTHR47292:SF1">
    <property type="entry name" value="TRANSCRIPTION ELONGATION FACTOR (TFIIS) FAMILY PROTEIN"/>
    <property type="match status" value="1"/>
</dbReference>
<feature type="region of interest" description="Disordered" evidence="2">
    <location>
        <begin position="481"/>
        <end position="549"/>
    </location>
</feature>
<evidence type="ECO:0000256" key="2">
    <source>
        <dbReference type="SAM" id="MobiDB-lite"/>
    </source>
</evidence>
<feature type="compositionally biased region" description="Polar residues" evidence="2">
    <location>
        <begin position="645"/>
        <end position="658"/>
    </location>
</feature>
<sequence>MTLEDFFTLSEMNNGLTDPSRVRELVAVMQNERDCIVKNVGDSTRQWSAVASAIAATENMDCLDLFIQLDGLHFIDKWLKEAQKFSNDSFVEESITHLLQALQTLQMDYEKVVASGIWTTVKNLLVHNSSKVQDKARVLFVSWKTKRESCTSISDVEKSRALTDDEAGKSSDIERDATISGETSVKEKDNESTRDDPVLSTSSDVIYSGQIENAHNSDKIVDSSNGDERPLDCVEPPPLDKPTVEPPVCDSVGTTSIESCSPAVSRQDNPVTRTELPDLESPSNLKQFPKNESSPEKLGSLEESRTSEVKHCTSSSDGGDAISVTEPSLPKNIIAGDNIACNKNSLYIDSRTIDSDGKGVMDGKSYVNQRRSSSPFIDKGGGSFNHHMLHKSSSGDKSWGNPKDLGTFLSGIEDDEKVNTLDLHVSGCDLAKKFDFSIRQMNREPDGPGKKSDVELDYGIIDPLEVARQVAIEVEREVVDYREQSCSSSEKLPEGNIRSPDSPKSVSRKQSHASEGSPKELAKNPDSSDESLQSATSTENQDADETNGSQDMATSQLTEAAQEGEANEDKGRCNFDLNDEICSEDATDRLGNQFSAPVSVVSASRAAAAPGLPGGPLQFEGNLGWKGSAATSAFRRASPRRLPESDNTGGSSGISKQPQGFLDFDLNVAESVDVPESSRLPSGESSNSRRFEHLGLDLNHASEDGGVVASDWRIAQLFPQANGHNSQSSSSSKQPLKNFDLNDQPSFLNDSSDNSCLGKLSQNFTVSGGITSNDSVISIMGTRVEVNRKDFVPQTLPLPDGRCPELSFDVNLGRTGNFPGIGSVLPYAHYGYSNIPPGPTMPLSSPLYGSVGPIPYMMDSRGAPVIPQIVGSASSLPTGFSQPPYFLNMNNSTPSNSVGPSRSSFDLNSGIMLESGSNDPAGFGRFLNSGQVGSMDGQLRSIPQPSITSVGGKRKEPDNGWENYPFRHYAPPWK</sequence>
<keyword evidence="5" id="KW-1185">Reference proteome</keyword>
<feature type="domain" description="TFIIS N-terminal" evidence="3">
    <location>
        <begin position="73"/>
        <end position="150"/>
    </location>
</feature>
<evidence type="ECO:0000313" key="5">
    <source>
        <dbReference type="Proteomes" id="UP000826271"/>
    </source>
</evidence>
<organism evidence="4 5">
    <name type="scientific">Buddleja alternifolia</name>
    <dbReference type="NCBI Taxonomy" id="168488"/>
    <lineage>
        <taxon>Eukaryota</taxon>
        <taxon>Viridiplantae</taxon>
        <taxon>Streptophyta</taxon>
        <taxon>Embryophyta</taxon>
        <taxon>Tracheophyta</taxon>
        <taxon>Spermatophyta</taxon>
        <taxon>Magnoliopsida</taxon>
        <taxon>eudicotyledons</taxon>
        <taxon>Gunneridae</taxon>
        <taxon>Pentapetalae</taxon>
        <taxon>asterids</taxon>
        <taxon>lamiids</taxon>
        <taxon>Lamiales</taxon>
        <taxon>Scrophulariaceae</taxon>
        <taxon>Buddlejeae</taxon>
        <taxon>Buddleja</taxon>
    </lineage>
</organism>
<accession>A0AAV6XBA6</accession>
<name>A0AAV6XBA6_9LAMI</name>
<feature type="compositionally biased region" description="Polar residues" evidence="2">
    <location>
        <begin position="199"/>
        <end position="214"/>
    </location>
</feature>
<dbReference type="InterPro" id="IPR017923">
    <property type="entry name" value="TFIIS_N"/>
</dbReference>